<keyword evidence="4" id="KW-1185">Reference proteome</keyword>
<reference evidence="3 4" key="1">
    <citation type="submission" date="2019-03" db="EMBL/GenBank/DDBJ databases">
        <title>Genomic analyses of the natural microbiome of Caenorhabditis elegans.</title>
        <authorList>
            <person name="Samuel B."/>
        </authorList>
    </citation>
    <scope>NUCLEOTIDE SEQUENCE [LARGE SCALE GENOMIC DNA]</scope>
    <source>
        <strain evidence="3 4">JUb89</strain>
    </source>
</reference>
<gene>
    <name evidence="3" type="ORF">EC844_11915</name>
</gene>
<dbReference type="PANTHER" id="PTHR30251:SF4">
    <property type="entry name" value="SLR1668 PROTEIN"/>
    <property type="match status" value="1"/>
</dbReference>
<dbReference type="AlphaFoldDB" id="A0A4R1XL82"/>
<evidence type="ECO:0000256" key="1">
    <source>
        <dbReference type="SAM" id="SignalP"/>
    </source>
</evidence>
<feature type="domain" description="Pili assembly chaperone N-terminal" evidence="2">
    <location>
        <begin position="48"/>
        <end position="156"/>
    </location>
</feature>
<dbReference type="InterPro" id="IPR050643">
    <property type="entry name" value="Periplasmic_pilus_chap"/>
</dbReference>
<feature type="chain" id="PRO_5020813094" evidence="1">
    <location>
        <begin position="35"/>
        <end position="275"/>
    </location>
</feature>
<dbReference type="Pfam" id="PF00345">
    <property type="entry name" value="PapD_N"/>
    <property type="match status" value="1"/>
</dbReference>
<sequence length="275" mass="30612">MVKKMNLNQITIKSYVQNSLAAFLLSTVSASVFAQATFLIWPIYPNIESNEKATAVWLENTGKTDAMVQVRVFKWSQKEYKDSFENQSEIIPSPPIVKIKAGEKNMLRITRAITPEANTEQAYRIIVDELPIKLEGDQTEANSKVSFQMRYSIPLFSYGKGIGSGLNEASIKDNNKNPQAKPILSYWVKKTAGQSQLFIKNSGAKFARISGIRLSENSNQLDIESMSLGYILPNSTMSFDIKNELFNQLDAANILYSQDSSGTTAKSIELKKAGS</sequence>
<proteinExistence type="predicted"/>
<dbReference type="SUPFAM" id="SSF49354">
    <property type="entry name" value="PapD-like"/>
    <property type="match status" value="1"/>
</dbReference>
<dbReference type="PANTHER" id="PTHR30251">
    <property type="entry name" value="PILUS ASSEMBLY CHAPERONE"/>
    <property type="match status" value="1"/>
</dbReference>
<name>A0A4R1XL82_ACICA</name>
<dbReference type="Proteomes" id="UP000294963">
    <property type="component" value="Unassembled WGS sequence"/>
</dbReference>
<evidence type="ECO:0000313" key="3">
    <source>
        <dbReference type="EMBL" id="TCM63801.1"/>
    </source>
</evidence>
<dbReference type="InterPro" id="IPR008962">
    <property type="entry name" value="PapD-like_sf"/>
</dbReference>
<organism evidence="3 4">
    <name type="scientific">Acinetobacter calcoaceticus</name>
    <dbReference type="NCBI Taxonomy" id="471"/>
    <lineage>
        <taxon>Bacteria</taxon>
        <taxon>Pseudomonadati</taxon>
        <taxon>Pseudomonadota</taxon>
        <taxon>Gammaproteobacteria</taxon>
        <taxon>Moraxellales</taxon>
        <taxon>Moraxellaceae</taxon>
        <taxon>Acinetobacter</taxon>
        <taxon>Acinetobacter calcoaceticus/baumannii complex</taxon>
    </lineage>
</organism>
<keyword evidence="1" id="KW-0732">Signal</keyword>
<dbReference type="EMBL" id="SLVJ01000019">
    <property type="protein sequence ID" value="TCM63801.1"/>
    <property type="molecule type" value="Genomic_DNA"/>
</dbReference>
<dbReference type="GO" id="GO:0071555">
    <property type="term" value="P:cell wall organization"/>
    <property type="evidence" value="ECO:0007669"/>
    <property type="project" value="InterPro"/>
</dbReference>
<feature type="signal peptide" evidence="1">
    <location>
        <begin position="1"/>
        <end position="34"/>
    </location>
</feature>
<dbReference type="Gene3D" id="2.60.40.10">
    <property type="entry name" value="Immunoglobulins"/>
    <property type="match status" value="1"/>
</dbReference>
<evidence type="ECO:0000313" key="4">
    <source>
        <dbReference type="Proteomes" id="UP000294963"/>
    </source>
</evidence>
<comment type="caution">
    <text evidence="3">The sequence shown here is derived from an EMBL/GenBank/DDBJ whole genome shotgun (WGS) entry which is preliminary data.</text>
</comment>
<dbReference type="InterPro" id="IPR013783">
    <property type="entry name" value="Ig-like_fold"/>
</dbReference>
<dbReference type="InterPro" id="IPR016147">
    <property type="entry name" value="Pili_assmbl_chaperone_N"/>
</dbReference>
<evidence type="ECO:0000259" key="2">
    <source>
        <dbReference type="Pfam" id="PF00345"/>
    </source>
</evidence>
<dbReference type="GO" id="GO:0030288">
    <property type="term" value="C:outer membrane-bounded periplasmic space"/>
    <property type="evidence" value="ECO:0007669"/>
    <property type="project" value="InterPro"/>
</dbReference>
<accession>A0A4R1XL82</accession>
<protein>
    <submittedName>
        <fullName evidence="3">Fimbrial chaperone protein</fullName>
    </submittedName>
</protein>